<sequence>MRERSWREVRAEAVELHPWLESDEAVAQRAEERAASTARIRGHELAGLRRTAGFTQAEVAAVLGVSQARVSQIEHGQVDSLDTLRAYAAVLGGEVSVIVQRGDVSVKVA</sequence>
<dbReference type="InterPro" id="IPR000943">
    <property type="entry name" value="RNA_pol_sigma70"/>
</dbReference>
<dbReference type="SUPFAM" id="SSF47413">
    <property type="entry name" value="lambda repressor-like DNA-binding domains"/>
    <property type="match status" value="1"/>
</dbReference>
<dbReference type="PROSITE" id="PS50943">
    <property type="entry name" value="HTH_CROC1"/>
    <property type="match status" value="1"/>
</dbReference>
<dbReference type="GO" id="GO:0006352">
    <property type="term" value="P:DNA-templated transcription initiation"/>
    <property type="evidence" value="ECO:0007669"/>
    <property type="project" value="InterPro"/>
</dbReference>
<dbReference type="SMART" id="SM00530">
    <property type="entry name" value="HTH_XRE"/>
    <property type="match status" value="1"/>
</dbReference>
<dbReference type="AlphaFoldDB" id="M3BZL1"/>
<proteinExistence type="predicted"/>
<comment type="caution">
    <text evidence="1">The sequence shown here is derived from an EMBL/GenBank/DDBJ whole genome shotgun (WGS) entry which is preliminary data.</text>
</comment>
<dbReference type="CDD" id="cd00093">
    <property type="entry name" value="HTH_XRE"/>
    <property type="match status" value="1"/>
</dbReference>
<dbReference type="InterPro" id="IPR001387">
    <property type="entry name" value="Cro/C1-type_HTH"/>
</dbReference>
<evidence type="ECO:0000313" key="1">
    <source>
        <dbReference type="EMBL" id="EME97200.1"/>
    </source>
</evidence>
<evidence type="ECO:0000313" key="2">
    <source>
        <dbReference type="Proteomes" id="UP000011740"/>
    </source>
</evidence>
<dbReference type="GO" id="GO:0003700">
    <property type="term" value="F:DNA-binding transcription factor activity"/>
    <property type="evidence" value="ECO:0007669"/>
    <property type="project" value="InterPro"/>
</dbReference>
<dbReference type="PATRIC" id="fig|1223523.3.peg.5631"/>
<dbReference type="Proteomes" id="UP000011740">
    <property type="component" value="Unassembled WGS sequence"/>
</dbReference>
<protein>
    <submittedName>
        <fullName evidence="1">XRE family transcriptional regulator</fullName>
    </submittedName>
</protein>
<dbReference type="Gene3D" id="1.10.260.40">
    <property type="entry name" value="lambda repressor-like DNA-binding domains"/>
    <property type="match status" value="1"/>
</dbReference>
<organism evidence="1 2">
    <name type="scientific">Streptomyces mobaraensis (strain ATCC 29032 / DSM 40847 / JCM 4168 / NBRC 13819 / NCIMB 11159 / IPCR 16-22)</name>
    <dbReference type="NCBI Taxonomy" id="1223523"/>
    <lineage>
        <taxon>Bacteria</taxon>
        <taxon>Bacillati</taxon>
        <taxon>Actinomycetota</taxon>
        <taxon>Actinomycetes</taxon>
        <taxon>Kitasatosporales</taxon>
        <taxon>Streptomycetaceae</taxon>
        <taxon>Streptomyces</taxon>
    </lineage>
</organism>
<dbReference type="GO" id="GO:0003677">
    <property type="term" value="F:DNA binding"/>
    <property type="evidence" value="ECO:0007669"/>
    <property type="project" value="InterPro"/>
</dbReference>
<dbReference type="EMBL" id="AORZ01000137">
    <property type="protein sequence ID" value="EME97200.1"/>
    <property type="molecule type" value="Genomic_DNA"/>
</dbReference>
<dbReference type="RefSeq" id="WP_004952978.1">
    <property type="nucleotide sequence ID" value="NZ_AORZ01000137.1"/>
</dbReference>
<dbReference type="InterPro" id="IPR010982">
    <property type="entry name" value="Lambda_DNA-bd_dom_sf"/>
</dbReference>
<dbReference type="eggNOG" id="COG1426">
    <property type="taxonomic scope" value="Bacteria"/>
</dbReference>
<dbReference type="Pfam" id="PF13560">
    <property type="entry name" value="HTH_31"/>
    <property type="match status" value="1"/>
</dbReference>
<name>M3BZL1_STRM1</name>
<reference evidence="1 2" key="1">
    <citation type="journal article" date="2013" name="Genome Announc.">
        <title>Whole-Genome Shotgun Assembly and Analysis of the Genome of Streptomyces mobaraensis DSM 40847, a Strain for Industrial Production of Microbial Transglutaminase.</title>
        <authorList>
            <person name="Yang H."/>
            <person name="He T."/>
            <person name="Wu W."/>
            <person name="Zhu W."/>
            <person name="Lu B."/>
            <person name="Sun W."/>
        </authorList>
    </citation>
    <scope>NUCLEOTIDE SEQUENCE [LARGE SCALE GENOMIC DNA]</scope>
    <source>
        <strain evidence="1 2">DSM 40847</strain>
    </source>
</reference>
<accession>M3BZL1</accession>
<dbReference type="PROSITE" id="PS00716">
    <property type="entry name" value="SIGMA70_2"/>
    <property type="match status" value="1"/>
</dbReference>
<gene>
    <name evidence="1" type="ORF">H340_27731</name>
</gene>
<dbReference type="STRING" id="1223523.H340_27731"/>